<dbReference type="Gene3D" id="3.10.50.10">
    <property type="match status" value="1"/>
</dbReference>
<keyword evidence="2 3" id="KW-0326">Glycosidase</keyword>
<dbReference type="InterPro" id="IPR017853">
    <property type="entry name" value="GH"/>
</dbReference>
<dbReference type="SUPFAM" id="SSF51445">
    <property type="entry name" value="(Trans)glycosidases"/>
    <property type="match status" value="1"/>
</dbReference>
<comment type="similarity">
    <text evidence="4">Belongs to the glycosyl hydrolase 18 family.</text>
</comment>
<dbReference type="PROSITE" id="PS51272">
    <property type="entry name" value="SLH"/>
    <property type="match status" value="1"/>
</dbReference>
<dbReference type="AlphaFoldDB" id="A0A1F4XKJ4"/>
<dbReference type="GO" id="GO:0005975">
    <property type="term" value="P:carbohydrate metabolic process"/>
    <property type="evidence" value="ECO:0007669"/>
    <property type="project" value="InterPro"/>
</dbReference>
<feature type="domain" description="GH18" evidence="6">
    <location>
        <begin position="29"/>
        <end position="352"/>
    </location>
</feature>
<evidence type="ECO:0000256" key="4">
    <source>
        <dbReference type="RuleBase" id="RU004453"/>
    </source>
</evidence>
<reference evidence="7 8" key="1">
    <citation type="journal article" date="2016" name="Nat. Commun.">
        <title>Thousands of microbial genomes shed light on interconnected biogeochemical processes in an aquifer system.</title>
        <authorList>
            <person name="Anantharaman K."/>
            <person name="Brown C.T."/>
            <person name="Hug L.A."/>
            <person name="Sharon I."/>
            <person name="Castelle C.J."/>
            <person name="Probst A.J."/>
            <person name="Thomas B.C."/>
            <person name="Singh A."/>
            <person name="Wilkins M.J."/>
            <person name="Karaoz U."/>
            <person name="Brodie E.L."/>
            <person name="Williams K.H."/>
            <person name="Hubbard S.S."/>
            <person name="Banfield J.F."/>
        </authorList>
    </citation>
    <scope>NUCLEOTIDE SEQUENCE [LARGE SCALE GENOMIC DNA]</scope>
</reference>
<sequence>MFRLFLKITIFIVVCLNTPVVFAFSTVNPIISAWLPSWDFENATKTLKRNTDLFSEISPFWYYLNDDGSIGLSKGSEDPEFVNLAHQTGFRIIPSITNSFKDARASQVMADEEKRNAFVKVVMDKVRTHNYDGIDIDFEGLKLANKDNFIALLKSLATELHKEGKMLTAAIQAKTEAPGPWESVQSQDWKKIGEIVDRFRIMGYDKHYSGGSAGAIAPVPWIKDILEFAKTQIPAEKLILGMPLYGYNWGEKEKTYSVTFEDAEYLLGKYKPTIQWNDTDKEAFFIYDKPLVDKPEETEKRTVYFQNKDSIENKWKEASSFPVFGVAFWRLGAEDQSVWQLLRDQKKSLLKTGNFNDVSESHWAFKYIQTLREFDLSQGVNNNFFPEKNLTRAEALKIVLKAGQIPATNYPAVSRFKDSKKTDWFDGFIHTGKAWSIVSGQGDKFFPFNTISRSEALKIIQKSGGKKSPDSVSRPNDPISRAEFAKLVSVSFAWL</sequence>
<keyword evidence="1 3" id="KW-0378">Hydrolase</keyword>
<gene>
    <name evidence="7" type="ORF">A2V81_03260</name>
</gene>
<dbReference type="PANTHER" id="PTHR46066:SF2">
    <property type="entry name" value="CHITINASE DOMAIN-CONTAINING PROTEIN 1"/>
    <property type="match status" value="1"/>
</dbReference>
<dbReference type="SMART" id="SM00636">
    <property type="entry name" value="Glyco_18"/>
    <property type="match status" value="1"/>
</dbReference>
<proteinExistence type="inferred from homology"/>
<dbReference type="Pfam" id="PF00704">
    <property type="entry name" value="Glyco_hydro_18"/>
    <property type="match status" value="1"/>
</dbReference>
<name>A0A1F4XKJ4_9BACT</name>
<dbReference type="InterPro" id="IPR029070">
    <property type="entry name" value="Chitinase_insertion_sf"/>
</dbReference>
<evidence type="ECO:0000256" key="1">
    <source>
        <dbReference type="ARBA" id="ARBA00022801"/>
    </source>
</evidence>
<dbReference type="Proteomes" id="UP000177614">
    <property type="component" value="Unassembled WGS sequence"/>
</dbReference>
<evidence type="ECO:0000256" key="3">
    <source>
        <dbReference type="RuleBase" id="RU000489"/>
    </source>
</evidence>
<evidence type="ECO:0008006" key="9">
    <source>
        <dbReference type="Google" id="ProtNLM"/>
    </source>
</evidence>
<comment type="caution">
    <text evidence="7">The sequence shown here is derived from an EMBL/GenBank/DDBJ whole genome shotgun (WGS) entry which is preliminary data.</text>
</comment>
<dbReference type="InterPro" id="IPR011583">
    <property type="entry name" value="Chitinase_II/V-like_cat"/>
</dbReference>
<dbReference type="EMBL" id="MEWR01000011">
    <property type="protein sequence ID" value="OGC82140.1"/>
    <property type="molecule type" value="Genomic_DNA"/>
</dbReference>
<dbReference type="InterPro" id="IPR001119">
    <property type="entry name" value="SLH_dom"/>
</dbReference>
<dbReference type="Pfam" id="PF00395">
    <property type="entry name" value="SLH"/>
    <property type="match status" value="2"/>
</dbReference>
<dbReference type="GO" id="GO:0004553">
    <property type="term" value="F:hydrolase activity, hydrolyzing O-glycosyl compounds"/>
    <property type="evidence" value="ECO:0007669"/>
    <property type="project" value="InterPro"/>
</dbReference>
<dbReference type="Gene3D" id="3.20.20.80">
    <property type="entry name" value="Glycosidases"/>
    <property type="match status" value="1"/>
</dbReference>
<dbReference type="STRING" id="1817814.A2V81_03260"/>
<evidence type="ECO:0000256" key="2">
    <source>
        <dbReference type="ARBA" id="ARBA00023295"/>
    </source>
</evidence>
<evidence type="ECO:0000313" key="7">
    <source>
        <dbReference type="EMBL" id="OGC82140.1"/>
    </source>
</evidence>
<dbReference type="InterPro" id="IPR001579">
    <property type="entry name" value="Glyco_hydro_18_chit_AS"/>
</dbReference>
<dbReference type="GO" id="GO:0008061">
    <property type="term" value="F:chitin binding"/>
    <property type="evidence" value="ECO:0007669"/>
    <property type="project" value="InterPro"/>
</dbReference>
<dbReference type="PROSITE" id="PS51910">
    <property type="entry name" value="GH18_2"/>
    <property type="match status" value="1"/>
</dbReference>
<organism evidence="7 8">
    <name type="scientific">Candidatus Abawacabacteria bacterium RBG_16_42_10</name>
    <dbReference type="NCBI Taxonomy" id="1817814"/>
    <lineage>
        <taxon>Bacteria</taxon>
        <taxon>Candidatus Abawacaibacteriota</taxon>
    </lineage>
</organism>
<dbReference type="PROSITE" id="PS01095">
    <property type="entry name" value="GH18_1"/>
    <property type="match status" value="1"/>
</dbReference>
<dbReference type="InterPro" id="IPR001223">
    <property type="entry name" value="Glyco_hydro18_cat"/>
</dbReference>
<dbReference type="PANTHER" id="PTHR46066">
    <property type="entry name" value="CHITINASE DOMAIN-CONTAINING PROTEIN 1 FAMILY MEMBER"/>
    <property type="match status" value="1"/>
</dbReference>
<protein>
    <recommendedName>
        <fullName evidence="9">GH18 domain-containing protein</fullName>
    </recommendedName>
</protein>
<evidence type="ECO:0000313" key="8">
    <source>
        <dbReference type="Proteomes" id="UP000177614"/>
    </source>
</evidence>
<evidence type="ECO:0000259" key="6">
    <source>
        <dbReference type="PROSITE" id="PS51910"/>
    </source>
</evidence>
<evidence type="ECO:0000259" key="5">
    <source>
        <dbReference type="PROSITE" id="PS51272"/>
    </source>
</evidence>
<feature type="domain" description="SLH" evidence="5">
    <location>
        <begin position="351"/>
        <end position="413"/>
    </location>
</feature>
<accession>A0A1F4XKJ4</accession>